<name>A0A2D4IDR8_MICLE</name>
<feature type="region of interest" description="Disordered" evidence="1">
    <location>
        <begin position="32"/>
        <end position="99"/>
    </location>
</feature>
<sequence>MFFSPGYKPFLTIIKPQLQKLSEISEEQVQQEAFQPTNLSRVAEQASPRAEENRISTNHSTSPQSDTGPNTSIRPDEDMIGLEKEDYPLQEGSYDCTVS</sequence>
<dbReference type="EMBL" id="IACK01091644">
    <property type="protein sequence ID" value="LAA82358.1"/>
    <property type="molecule type" value="Transcribed_RNA"/>
</dbReference>
<organism evidence="2">
    <name type="scientific">Micrurus lemniscatus lemniscatus</name>
    <dbReference type="NCBI Taxonomy" id="129467"/>
    <lineage>
        <taxon>Eukaryota</taxon>
        <taxon>Metazoa</taxon>
        <taxon>Chordata</taxon>
        <taxon>Craniata</taxon>
        <taxon>Vertebrata</taxon>
        <taxon>Euteleostomi</taxon>
        <taxon>Lepidosauria</taxon>
        <taxon>Squamata</taxon>
        <taxon>Bifurcata</taxon>
        <taxon>Unidentata</taxon>
        <taxon>Episquamata</taxon>
        <taxon>Toxicofera</taxon>
        <taxon>Serpentes</taxon>
        <taxon>Colubroidea</taxon>
        <taxon>Elapidae</taxon>
        <taxon>Elapinae</taxon>
        <taxon>Micrurus</taxon>
    </lineage>
</organism>
<protein>
    <submittedName>
        <fullName evidence="2">Uncharacterized protein</fullName>
    </submittedName>
</protein>
<proteinExistence type="predicted"/>
<evidence type="ECO:0000256" key="1">
    <source>
        <dbReference type="SAM" id="MobiDB-lite"/>
    </source>
</evidence>
<reference evidence="2" key="2">
    <citation type="submission" date="2017-11" db="EMBL/GenBank/DDBJ databases">
        <title>Coralsnake Venomics: Analyses of Venom Gland Transcriptomes and Proteomes of Six Brazilian Taxa.</title>
        <authorList>
            <person name="Aird S.D."/>
            <person name="Jorge da Silva N."/>
            <person name="Qiu L."/>
            <person name="Villar-Briones A."/>
            <person name="Aparecida-Saddi V."/>
            <person name="Campos-Telles M.P."/>
            <person name="Grau M."/>
            <person name="Mikheyev A.S."/>
        </authorList>
    </citation>
    <scope>NUCLEOTIDE SEQUENCE</scope>
    <source>
        <tissue evidence="2">Venom_gland</tissue>
    </source>
</reference>
<evidence type="ECO:0000313" key="2">
    <source>
        <dbReference type="EMBL" id="LAA82358.1"/>
    </source>
</evidence>
<feature type="compositionally biased region" description="Basic and acidic residues" evidence="1">
    <location>
        <begin position="74"/>
        <end position="87"/>
    </location>
</feature>
<accession>A0A2D4IDR8</accession>
<reference evidence="2" key="1">
    <citation type="submission" date="2017-07" db="EMBL/GenBank/DDBJ databases">
        <authorList>
            <person name="Mikheyev A."/>
            <person name="Grau M."/>
        </authorList>
    </citation>
    <scope>NUCLEOTIDE SEQUENCE</scope>
    <source>
        <tissue evidence="2">Venom_gland</tissue>
    </source>
</reference>
<dbReference type="AlphaFoldDB" id="A0A2D4IDR8"/>
<feature type="compositionally biased region" description="Polar residues" evidence="1">
    <location>
        <begin position="55"/>
        <end position="73"/>
    </location>
</feature>